<keyword evidence="4" id="KW-1133">Transmembrane helix</keyword>
<dbReference type="Pfam" id="PF07690">
    <property type="entry name" value="MFS_1"/>
    <property type="match status" value="1"/>
</dbReference>
<feature type="transmembrane region" description="Helical" evidence="4">
    <location>
        <begin position="280"/>
        <end position="302"/>
    </location>
</feature>
<dbReference type="PANTHER" id="PTHR11360">
    <property type="entry name" value="MONOCARBOXYLATE TRANSPORTER"/>
    <property type="match status" value="1"/>
</dbReference>
<dbReference type="Proteomes" id="UP000298390">
    <property type="component" value="Unassembled WGS sequence"/>
</dbReference>
<feature type="transmembrane region" description="Helical" evidence="4">
    <location>
        <begin position="208"/>
        <end position="228"/>
    </location>
</feature>
<accession>A0A4Y9YJC9</accession>
<dbReference type="GO" id="GO:0016020">
    <property type="term" value="C:membrane"/>
    <property type="evidence" value="ECO:0007669"/>
    <property type="project" value="UniProtKB-SubCell"/>
</dbReference>
<comment type="similarity">
    <text evidence="2">Belongs to the major facilitator superfamily. Monocarboxylate porter (TC 2.A.1.13) family.</text>
</comment>
<feature type="transmembrane region" description="Helical" evidence="4">
    <location>
        <begin position="144"/>
        <end position="164"/>
    </location>
</feature>
<evidence type="ECO:0000256" key="1">
    <source>
        <dbReference type="ARBA" id="ARBA00004141"/>
    </source>
</evidence>
<feature type="transmembrane region" description="Helical" evidence="4">
    <location>
        <begin position="423"/>
        <end position="443"/>
    </location>
</feature>
<evidence type="ECO:0000256" key="3">
    <source>
        <dbReference type="SAM" id="MobiDB-lite"/>
    </source>
</evidence>
<feature type="transmembrane region" description="Helical" evidence="4">
    <location>
        <begin position="45"/>
        <end position="67"/>
    </location>
</feature>
<evidence type="ECO:0000256" key="4">
    <source>
        <dbReference type="SAM" id="Phobius"/>
    </source>
</evidence>
<feature type="transmembrane region" description="Helical" evidence="4">
    <location>
        <begin position="342"/>
        <end position="361"/>
    </location>
</feature>
<dbReference type="InterPro" id="IPR020846">
    <property type="entry name" value="MFS_dom"/>
</dbReference>
<dbReference type="EMBL" id="SEKV01000159">
    <property type="protein sequence ID" value="TFY62634.1"/>
    <property type="molecule type" value="Genomic_DNA"/>
</dbReference>
<sequence>MNSAAPTIKSSLEQETEKGVSPQPLQEAVDAEPDVDEPPDGGLQAWMTVAASFLASFMAFGAGNVWGVYQDAYMSDTSSRFSNVTSLFKIGFVGGTATGFGFAVGPFGNVLVSRFGIRAPVLLGVLMMSVALQLASIATTYWELLLSQGIMFGIGSSLAYIPAIGLPSQWFNKRRGLATGIASSGSGVGAVVLAPIVQAAIDGLGIPWALRIVGFLCFCFGMLALGLLRQRTNAHKRVQYKLFDLTVLRTPTYPFYLAFAFLQFFGFIVPIFYIPGYCTALGISGTNSSAVLSVTAVVNSIGRIIAGRLADQAGVVNVLIVFNFLSGVMCLAVWLVAEDIGVMMGFAVLWGLFSGAYWALAVPASAKIIGMERLGSAVAIQYLMNVIPPIFASPIGARFPLWLVQLISAAALQSGVSEESREAYRYLIVFSALTSVVASLLLVPVRLRYSRQLIAKV</sequence>
<dbReference type="InterPro" id="IPR050327">
    <property type="entry name" value="Proton-linked_MCT"/>
</dbReference>
<evidence type="ECO:0000313" key="6">
    <source>
        <dbReference type="EMBL" id="TFY62634.1"/>
    </source>
</evidence>
<dbReference type="PROSITE" id="PS50850">
    <property type="entry name" value="MFS"/>
    <property type="match status" value="1"/>
</dbReference>
<comment type="subcellular location">
    <subcellularLocation>
        <location evidence="1">Membrane</location>
        <topology evidence="1">Multi-pass membrane protein</topology>
    </subcellularLocation>
</comment>
<dbReference type="InterPro" id="IPR036259">
    <property type="entry name" value="MFS_trans_sf"/>
</dbReference>
<dbReference type="GO" id="GO:0022857">
    <property type="term" value="F:transmembrane transporter activity"/>
    <property type="evidence" value="ECO:0007669"/>
    <property type="project" value="InterPro"/>
</dbReference>
<dbReference type="SUPFAM" id="SSF103473">
    <property type="entry name" value="MFS general substrate transporter"/>
    <property type="match status" value="1"/>
</dbReference>
<reference evidence="6 7" key="1">
    <citation type="submission" date="2019-01" db="EMBL/GenBank/DDBJ databases">
        <title>Genome sequencing of the rare red list fungi Fomitopsis rosea.</title>
        <authorList>
            <person name="Buettner E."/>
            <person name="Kellner H."/>
        </authorList>
    </citation>
    <scope>NUCLEOTIDE SEQUENCE [LARGE SCALE GENOMIC DNA]</scope>
    <source>
        <strain evidence="6 7">DSM 105464</strain>
    </source>
</reference>
<evidence type="ECO:0000259" key="5">
    <source>
        <dbReference type="PROSITE" id="PS50850"/>
    </source>
</evidence>
<protein>
    <recommendedName>
        <fullName evidence="5">Major facilitator superfamily (MFS) profile domain-containing protein</fullName>
    </recommendedName>
</protein>
<dbReference type="Gene3D" id="1.20.1250.20">
    <property type="entry name" value="MFS general substrate transporter like domains"/>
    <property type="match status" value="2"/>
</dbReference>
<feature type="transmembrane region" description="Helical" evidence="4">
    <location>
        <begin position="176"/>
        <end position="196"/>
    </location>
</feature>
<feature type="compositionally biased region" description="Acidic residues" evidence="3">
    <location>
        <begin position="29"/>
        <end position="38"/>
    </location>
</feature>
<feature type="transmembrane region" description="Helical" evidence="4">
    <location>
        <begin position="87"/>
        <end position="112"/>
    </location>
</feature>
<comment type="caution">
    <text evidence="6">The sequence shown here is derived from an EMBL/GenBank/DDBJ whole genome shotgun (WGS) entry which is preliminary data.</text>
</comment>
<feature type="compositionally biased region" description="Polar residues" evidence="3">
    <location>
        <begin position="1"/>
        <end position="13"/>
    </location>
</feature>
<feature type="transmembrane region" description="Helical" evidence="4">
    <location>
        <begin position="255"/>
        <end position="274"/>
    </location>
</feature>
<gene>
    <name evidence="6" type="ORF">EVJ58_g3742</name>
</gene>
<evidence type="ECO:0000313" key="7">
    <source>
        <dbReference type="Proteomes" id="UP000298390"/>
    </source>
</evidence>
<name>A0A4Y9YJC9_9APHY</name>
<dbReference type="PANTHER" id="PTHR11360:SF315">
    <property type="entry name" value="TRANSPORTER MCH2-RELATED"/>
    <property type="match status" value="1"/>
</dbReference>
<feature type="transmembrane region" description="Helical" evidence="4">
    <location>
        <begin position="314"/>
        <end position="336"/>
    </location>
</feature>
<feature type="transmembrane region" description="Helical" evidence="4">
    <location>
        <begin position="119"/>
        <end position="138"/>
    </location>
</feature>
<evidence type="ECO:0000256" key="2">
    <source>
        <dbReference type="ARBA" id="ARBA00006727"/>
    </source>
</evidence>
<keyword evidence="4" id="KW-0812">Transmembrane</keyword>
<keyword evidence="4" id="KW-0472">Membrane</keyword>
<proteinExistence type="inferred from homology"/>
<feature type="transmembrane region" description="Helical" evidence="4">
    <location>
        <begin position="382"/>
        <end position="403"/>
    </location>
</feature>
<dbReference type="InterPro" id="IPR011701">
    <property type="entry name" value="MFS"/>
</dbReference>
<feature type="region of interest" description="Disordered" evidence="3">
    <location>
        <begin position="1"/>
        <end position="38"/>
    </location>
</feature>
<feature type="domain" description="Major facilitator superfamily (MFS) profile" evidence="5">
    <location>
        <begin position="252"/>
        <end position="457"/>
    </location>
</feature>
<dbReference type="AlphaFoldDB" id="A0A4Y9YJC9"/>
<organism evidence="6 7">
    <name type="scientific">Rhodofomes roseus</name>
    <dbReference type="NCBI Taxonomy" id="34475"/>
    <lineage>
        <taxon>Eukaryota</taxon>
        <taxon>Fungi</taxon>
        <taxon>Dikarya</taxon>
        <taxon>Basidiomycota</taxon>
        <taxon>Agaricomycotina</taxon>
        <taxon>Agaricomycetes</taxon>
        <taxon>Polyporales</taxon>
        <taxon>Rhodofomes</taxon>
    </lineage>
</organism>